<dbReference type="EC" id="3.4.21.-" evidence="2"/>
<proteinExistence type="predicted"/>
<organism evidence="2 3">
    <name type="scientific">Acanthosepion pharaonis</name>
    <name type="common">Pharaoh cuttlefish</name>
    <name type="synonym">Sepia pharaonis</name>
    <dbReference type="NCBI Taxonomy" id="158019"/>
    <lineage>
        <taxon>Eukaryota</taxon>
        <taxon>Metazoa</taxon>
        <taxon>Spiralia</taxon>
        <taxon>Lophotrochozoa</taxon>
        <taxon>Mollusca</taxon>
        <taxon>Cephalopoda</taxon>
        <taxon>Coleoidea</taxon>
        <taxon>Decapodiformes</taxon>
        <taxon>Sepiida</taxon>
        <taxon>Sepiina</taxon>
        <taxon>Sepiidae</taxon>
        <taxon>Acanthosepion</taxon>
    </lineage>
</organism>
<feature type="signal peptide" evidence="1">
    <location>
        <begin position="1"/>
        <end position="36"/>
    </location>
</feature>
<gene>
    <name evidence="2" type="ORF">SPHA_21931</name>
</gene>
<dbReference type="Proteomes" id="UP000597762">
    <property type="component" value="Unassembled WGS sequence"/>
</dbReference>
<evidence type="ECO:0000256" key="1">
    <source>
        <dbReference type="SAM" id="SignalP"/>
    </source>
</evidence>
<dbReference type="AlphaFoldDB" id="A0A812BQ84"/>
<comment type="caution">
    <text evidence="2">The sequence shown here is derived from an EMBL/GenBank/DDBJ whole genome shotgun (WGS) entry which is preliminary data.</text>
</comment>
<keyword evidence="3" id="KW-1185">Reference proteome</keyword>
<name>A0A812BQ84_ACAPH</name>
<sequence length="159" mass="18137">MIALPPPRFFLTTTRYTHSLLPCLFFTLISLVFCHSQEIDGEEREQRQLMIANCHNNLISSDTDDGWSDGDAGKIRQGQDLSGFCKSHSASKDQQKRPLHKRFSCPRDINTIARCLKSSNIGHIPDCTQWIDLRLSTGENETTDTQIQSQLQHMQPKHI</sequence>
<keyword evidence="2" id="KW-0378">Hydrolase</keyword>
<accession>A0A812BQ84</accession>
<protein>
    <submittedName>
        <fullName evidence="2">PRSS12</fullName>
        <ecNumber evidence="2">3.4.21.-</ecNumber>
    </submittedName>
</protein>
<dbReference type="GO" id="GO:0016787">
    <property type="term" value="F:hydrolase activity"/>
    <property type="evidence" value="ECO:0007669"/>
    <property type="project" value="UniProtKB-KW"/>
</dbReference>
<reference evidence="2" key="1">
    <citation type="submission" date="2021-01" db="EMBL/GenBank/DDBJ databases">
        <authorList>
            <person name="Li R."/>
            <person name="Bekaert M."/>
        </authorList>
    </citation>
    <scope>NUCLEOTIDE SEQUENCE</scope>
    <source>
        <strain evidence="2">Farmed</strain>
    </source>
</reference>
<dbReference type="EMBL" id="CAHIKZ030000807">
    <property type="protein sequence ID" value="CAE1239702.1"/>
    <property type="molecule type" value="Genomic_DNA"/>
</dbReference>
<evidence type="ECO:0000313" key="3">
    <source>
        <dbReference type="Proteomes" id="UP000597762"/>
    </source>
</evidence>
<evidence type="ECO:0000313" key="2">
    <source>
        <dbReference type="EMBL" id="CAE1239702.1"/>
    </source>
</evidence>
<keyword evidence="1" id="KW-0732">Signal</keyword>
<feature type="chain" id="PRO_5032602690" evidence="1">
    <location>
        <begin position="37"/>
        <end position="159"/>
    </location>
</feature>